<feature type="compositionally biased region" description="Low complexity" evidence="1">
    <location>
        <begin position="85"/>
        <end position="99"/>
    </location>
</feature>
<reference evidence="3" key="1">
    <citation type="journal article" date="2008" name="Nat. Genet.">
        <title>The Pristionchus pacificus genome provides a unique perspective on nematode lifestyle and parasitism.</title>
        <authorList>
            <person name="Dieterich C."/>
            <person name="Clifton S.W."/>
            <person name="Schuster L.N."/>
            <person name="Chinwalla A."/>
            <person name="Delehaunty K."/>
            <person name="Dinkelacker I."/>
            <person name="Fulton L."/>
            <person name="Fulton R."/>
            <person name="Godfrey J."/>
            <person name="Minx P."/>
            <person name="Mitreva M."/>
            <person name="Roeseler W."/>
            <person name="Tian H."/>
            <person name="Witte H."/>
            <person name="Yang S.P."/>
            <person name="Wilson R.K."/>
            <person name="Sommer R.J."/>
        </authorList>
    </citation>
    <scope>NUCLEOTIDE SEQUENCE [LARGE SCALE GENOMIC DNA]</scope>
    <source>
        <strain evidence="3">PS312</strain>
    </source>
</reference>
<feature type="region of interest" description="Disordered" evidence="1">
    <location>
        <begin position="49"/>
        <end position="112"/>
    </location>
</feature>
<protein>
    <submittedName>
        <fullName evidence="2">Uncharacterized protein</fullName>
    </submittedName>
</protein>
<evidence type="ECO:0000256" key="1">
    <source>
        <dbReference type="SAM" id="MobiDB-lite"/>
    </source>
</evidence>
<accession>A0A8R1YUP3</accession>
<reference evidence="2" key="2">
    <citation type="submission" date="2022-06" db="UniProtKB">
        <authorList>
            <consortium name="EnsemblMetazoa"/>
        </authorList>
    </citation>
    <scope>IDENTIFICATION</scope>
    <source>
        <strain evidence="2">PS312</strain>
    </source>
</reference>
<proteinExistence type="predicted"/>
<dbReference type="AlphaFoldDB" id="A0A2A6BMU9"/>
<dbReference type="Proteomes" id="UP000005239">
    <property type="component" value="Unassembled WGS sequence"/>
</dbReference>
<keyword evidence="3" id="KW-1185">Reference proteome</keyword>
<organism evidence="2 3">
    <name type="scientific">Pristionchus pacificus</name>
    <name type="common">Parasitic nematode worm</name>
    <dbReference type="NCBI Taxonomy" id="54126"/>
    <lineage>
        <taxon>Eukaryota</taxon>
        <taxon>Metazoa</taxon>
        <taxon>Ecdysozoa</taxon>
        <taxon>Nematoda</taxon>
        <taxon>Chromadorea</taxon>
        <taxon>Rhabditida</taxon>
        <taxon>Rhabditina</taxon>
        <taxon>Diplogasteromorpha</taxon>
        <taxon>Diplogasteroidea</taxon>
        <taxon>Neodiplogasteridae</taxon>
        <taxon>Pristionchus</taxon>
    </lineage>
</organism>
<feature type="compositionally biased region" description="Basic residues" evidence="1">
    <location>
        <begin position="67"/>
        <end position="76"/>
    </location>
</feature>
<sequence length="240" mass="27261">MSYALIKQNGVYTITDLTLLIGGAYTWGYTVQVRNESEELEDAISIGMGRESEMMELKESEEAAGKPKGRGRKRGAPKPLKATVPSTSSSAPSYPSHSSFMIRPNSSQGFAQSRHTYPTSLQLDHDTPTTSRSIVNQYSHNPPNYDARVSRNPLPQQAYVPRSLFSPRNSIAPVRADYGRMESTSPHDDPYLYDHNELDDRNHRDETEYTNNNRLFDDEWEEEVGESLYSESTYQIKRRV</sequence>
<dbReference type="EnsemblMetazoa" id="PPA35867.1">
    <property type="protein sequence ID" value="PPA35867.1"/>
    <property type="gene ID" value="WBGene00274236"/>
</dbReference>
<evidence type="ECO:0000313" key="3">
    <source>
        <dbReference type="Proteomes" id="UP000005239"/>
    </source>
</evidence>
<evidence type="ECO:0000313" key="2">
    <source>
        <dbReference type="EnsemblMetazoa" id="PPA35867.1"/>
    </source>
</evidence>
<accession>A0A2A6BMU9</accession>
<name>A0A2A6BMU9_PRIPA</name>
<gene>
    <name evidence="2" type="primary">WBGene00274236</name>
</gene>
<feature type="compositionally biased region" description="Basic and acidic residues" evidence="1">
    <location>
        <begin position="50"/>
        <end position="65"/>
    </location>
</feature>